<evidence type="ECO:0000313" key="3">
    <source>
        <dbReference type="EMBL" id="WWC10849.1"/>
    </source>
</evidence>
<keyword evidence="5" id="KW-1185">Reference proteome</keyword>
<reference evidence="3 5" key="3">
    <citation type="submission" date="2024-02" db="EMBL/GenBank/DDBJ databases">
        <title>Tn5403 promotes plasmid rearrangements and degradation of the Klebsiella pneumoniae carbapenemase (KPC) transposon Tn4401.</title>
        <authorList>
            <person name="Sheppard A.E."/>
            <person name="Barry K.E."/>
            <person name="Parikh H.I."/>
            <person name="Vegesana K."/>
            <person name="Sebra R."/>
            <person name="George S."/>
            <person name="Sanderson N.D."/>
            <person name="Stoesser N."/>
            <person name="Eyre D.W."/>
            <person name="Crook D.W."/>
            <person name="Walker A.S."/>
            <person name="Mathers A.J."/>
        </authorList>
    </citation>
    <scope>NUCLEOTIDE SEQUENCE [LARGE SCALE GENOMIC DNA]</scope>
    <source>
        <strain evidence="3 5">CAV1921</strain>
    </source>
</reference>
<dbReference type="PaxDb" id="1286170-RORB6_13540"/>
<dbReference type="AlphaFoldDB" id="A0A1Y6GLU8"/>
<proteinExistence type="predicted"/>
<reference evidence="1 4" key="1">
    <citation type="submission" date="2017-07" db="EMBL/GenBank/DDBJ databases">
        <title>Raoultella ornithinolytica strain HH3 draft genome.</title>
        <authorList>
            <person name="Duceppe M.-O."/>
            <person name="Huang H."/>
            <person name="Phipps-Todd B."/>
        </authorList>
    </citation>
    <scope>NUCLEOTIDE SEQUENCE [LARGE SCALE GENOMIC DNA]</scope>
    <source>
        <strain evidence="1 4">HH3</strain>
    </source>
</reference>
<reference evidence="2" key="2">
    <citation type="submission" date="2022-09" db="EMBL/GenBank/DDBJ databases">
        <title>Multidrug resistance Raoultella ornithinolytica Strain MQB_Silv_108.</title>
        <authorList>
            <person name="Quintela-Baluja M."/>
        </authorList>
    </citation>
    <scope>NUCLEOTIDE SEQUENCE</scope>
    <source>
        <strain evidence="2">MQB_Silv_108</strain>
    </source>
</reference>
<dbReference type="Proteomes" id="UP000229713">
    <property type="component" value="Unassembled WGS sequence"/>
</dbReference>
<gene>
    <name evidence="1" type="ORF">CFY86_04935</name>
    <name evidence="3" type="ORF">LM286_21380</name>
    <name evidence="2" type="ORF">N2J37_22260</name>
</gene>
<evidence type="ECO:0000313" key="4">
    <source>
        <dbReference type="Proteomes" id="UP000229713"/>
    </source>
</evidence>
<keyword evidence="1" id="KW-0378">Hydrolase</keyword>
<dbReference type="RefSeq" id="WP_004858526.1">
    <property type="nucleotide sequence ID" value="NZ_ABDFAB020000003.1"/>
</dbReference>
<name>A0A1Y6GLU8_RAOOR</name>
<dbReference type="Proteomes" id="UP001064206">
    <property type="component" value="Chromosome"/>
</dbReference>
<dbReference type="Gene3D" id="3.40.50.10400">
    <property type="entry name" value="Hypothetical protein PA1492"/>
    <property type="match status" value="1"/>
</dbReference>
<dbReference type="EMBL" id="NKYI01000011">
    <property type="protein sequence ID" value="PIK90112.1"/>
    <property type="molecule type" value="Genomic_DNA"/>
</dbReference>
<evidence type="ECO:0000313" key="5">
    <source>
        <dbReference type="Proteomes" id="UP001350972"/>
    </source>
</evidence>
<sequence>MKSCLILVAGPVRSGTNDRPELIAANLNAMAQVALNIYRKGHIPVIGEWLALPLAKAAGSKETGDPISEEFLYPVAHRLISRCDAILRIPGESRGADLDVEEGKKRGLTIYSHLDEIPAL</sequence>
<dbReference type="Proteomes" id="UP001350972">
    <property type="component" value="Chromosome"/>
</dbReference>
<dbReference type="GeneID" id="93755679"/>
<organism evidence="1 4">
    <name type="scientific">Raoultella ornithinolytica</name>
    <name type="common">Klebsiella ornithinolytica</name>
    <dbReference type="NCBI Taxonomy" id="54291"/>
    <lineage>
        <taxon>Bacteria</taxon>
        <taxon>Pseudomonadati</taxon>
        <taxon>Pseudomonadota</taxon>
        <taxon>Gammaproteobacteria</taxon>
        <taxon>Enterobacterales</taxon>
        <taxon>Enterobacteriaceae</taxon>
        <taxon>Klebsiella/Raoultella group</taxon>
        <taxon>Raoultella</taxon>
    </lineage>
</organism>
<dbReference type="EMBL" id="CP104450">
    <property type="protein sequence ID" value="UXE37224.1"/>
    <property type="molecule type" value="Genomic_DNA"/>
</dbReference>
<accession>A0A1Y6GLU8</accession>
<dbReference type="GO" id="GO:0016787">
    <property type="term" value="F:hydrolase activity"/>
    <property type="evidence" value="ECO:0007669"/>
    <property type="project" value="UniProtKB-KW"/>
</dbReference>
<evidence type="ECO:0000313" key="1">
    <source>
        <dbReference type="EMBL" id="PIK90112.1"/>
    </source>
</evidence>
<dbReference type="eggNOG" id="COG0494">
    <property type="taxonomic scope" value="Bacteria"/>
</dbReference>
<dbReference type="EMBL" id="CP145163">
    <property type="protein sequence ID" value="WWC10849.1"/>
    <property type="molecule type" value="Genomic_DNA"/>
</dbReference>
<protein>
    <submittedName>
        <fullName evidence="1">NUDIX hydrolase</fullName>
    </submittedName>
</protein>
<evidence type="ECO:0000313" key="2">
    <source>
        <dbReference type="EMBL" id="UXE37224.1"/>
    </source>
</evidence>